<dbReference type="EMBL" id="JEMT01029667">
    <property type="protein sequence ID" value="EXX51385.1"/>
    <property type="molecule type" value="Genomic_DNA"/>
</dbReference>
<protein>
    <submittedName>
        <fullName evidence="1">Uncharacterized protein</fullName>
    </submittedName>
</protein>
<keyword evidence="2" id="KW-1185">Reference proteome</keyword>
<evidence type="ECO:0000313" key="2">
    <source>
        <dbReference type="Proteomes" id="UP000022910"/>
    </source>
</evidence>
<accession>A0A015IC07</accession>
<evidence type="ECO:0000313" key="1">
    <source>
        <dbReference type="EMBL" id="EXX51385.1"/>
    </source>
</evidence>
<comment type="caution">
    <text evidence="1">The sequence shown here is derived from an EMBL/GenBank/DDBJ whole genome shotgun (WGS) entry which is preliminary data.</text>
</comment>
<dbReference type="HOGENOM" id="CLU_2672440_0_0_1"/>
<dbReference type="OrthoDB" id="2362167at2759"/>
<proteinExistence type="predicted"/>
<sequence>MDHFHDEIRNSSKSIKCSSFSNEAYRYRAIQSEPCSGSDLVLSLVDNEQKVEEYGQDLDFDGVDYDLNYTENTGF</sequence>
<dbReference type="AlphaFoldDB" id="A0A015IC07"/>
<dbReference type="Proteomes" id="UP000022910">
    <property type="component" value="Unassembled WGS sequence"/>
</dbReference>
<reference evidence="1 2" key="1">
    <citation type="submission" date="2014-02" db="EMBL/GenBank/DDBJ databases">
        <title>Single nucleus genome sequencing reveals high similarity among nuclei of an endomycorrhizal fungus.</title>
        <authorList>
            <person name="Lin K."/>
            <person name="Geurts R."/>
            <person name="Zhang Z."/>
            <person name="Limpens E."/>
            <person name="Saunders D.G."/>
            <person name="Mu D."/>
            <person name="Pang E."/>
            <person name="Cao H."/>
            <person name="Cha H."/>
            <person name="Lin T."/>
            <person name="Zhou Q."/>
            <person name="Shang Y."/>
            <person name="Li Y."/>
            <person name="Ivanov S."/>
            <person name="Sharma T."/>
            <person name="Velzen R.V."/>
            <person name="Ruijter N.D."/>
            <person name="Aanen D.K."/>
            <person name="Win J."/>
            <person name="Kamoun S."/>
            <person name="Bisseling T."/>
            <person name="Huang S."/>
        </authorList>
    </citation>
    <scope>NUCLEOTIDE SEQUENCE [LARGE SCALE GENOMIC DNA]</scope>
    <source>
        <strain evidence="2">DAOM197198w</strain>
    </source>
</reference>
<gene>
    <name evidence="1" type="ORF">RirG_262420</name>
</gene>
<organism evidence="1 2">
    <name type="scientific">Rhizophagus irregularis (strain DAOM 197198w)</name>
    <name type="common">Glomus intraradices</name>
    <dbReference type="NCBI Taxonomy" id="1432141"/>
    <lineage>
        <taxon>Eukaryota</taxon>
        <taxon>Fungi</taxon>
        <taxon>Fungi incertae sedis</taxon>
        <taxon>Mucoromycota</taxon>
        <taxon>Glomeromycotina</taxon>
        <taxon>Glomeromycetes</taxon>
        <taxon>Glomerales</taxon>
        <taxon>Glomeraceae</taxon>
        <taxon>Rhizophagus</taxon>
    </lineage>
</organism>
<name>A0A015IC07_RHIIW</name>